<comment type="similarity">
    <text evidence="1">Belongs to the sigma-70 factor family. ECF subfamily.</text>
</comment>
<sequence>MLVADPDLVGHNGSPHPAGGVVDADFERVRYRLFGIAYQVLGRAAEAEDIVQDTWVKWHGADQAQVRDRVAFLVTITTRLSLNAATSARARREFCVGAALPEPVAVYGDPVLVAERGAALDAAVRLLLERLSPAERAAYVLREAFGYRFREIAAALSITEANARQVANRARRHLIAGRRRPVRPAEHAGLLAAFTAAARTGEMAGLLAVLAPVSAAA</sequence>
<dbReference type="OrthoDB" id="6689546at2"/>
<dbReference type="Pfam" id="PF04542">
    <property type="entry name" value="Sigma70_r2"/>
    <property type="match status" value="1"/>
</dbReference>
<dbReference type="GO" id="GO:0003677">
    <property type="term" value="F:DNA binding"/>
    <property type="evidence" value="ECO:0007669"/>
    <property type="project" value="InterPro"/>
</dbReference>
<evidence type="ECO:0000313" key="8">
    <source>
        <dbReference type="Proteomes" id="UP000680750"/>
    </source>
</evidence>
<keyword evidence="2" id="KW-0805">Transcription regulation</keyword>
<evidence type="ECO:0000256" key="3">
    <source>
        <dbReference type="ARBA" id="ARBA00023082"/>
    </source>
</evidence>
<name>A0A810L0M9_9ACTN</name>
<dbReference type="Proteomes" id="UP000680750">
    <property type="component" value="Chromosome"/>
</dbReference>
<dbReference type="InterPro" id="IPR007627">
    <property type="entry name" value="RNA_pol_sigma70_r2"/>
</dbReference>
<dbReference type="InterPro" id="IPR052704">
    <property type="entry name" value="ECF_Sigma-70_Domain"/>
</dbReference>
<gene>
    <name evidence="7" type="ORF">Asera_25730</name>
</gene>
<accession>A0A810L0M9</accession>
<dbReference type="RefSeq" id="WP_051802095.1">
    <property type="nucleotide sequence ID" value="NZ_AP023354.1"/>
</dbReference>
<dbReference type="Pfam" id="PF08281">
    <property type="entry name" value="Sigma70_r4_2"/>
    <property type="match status" value="1"/>
</dbReference>
<dbReference type="KEGG" id="aser:Asera_25730"/>
<evidence type="ECO:0000313" key="7">
    <source>
        <dbReference type="EMBL" id="BCJ28465.1"/>
    </source>
</evidence>
<protein>
    <submittedName>
        <fullName evidence="7">Uncharacterized protein</fullName>
    </submittedName>
</protein>
<dbReference type="InterPro" id="IPR013325">
    <property type="entry name" value="RNA_pol_sigma_r2"/>
</dbReference>
<evidence type="ECO:0000259" key="5">
    <source>
        <dbReference type="Pfam" id="PF04542"/>
    </source>
</evidence>
<evidence type="ECO:0000259" key="6">
    <source>
        <dbReference type="Pfam" id="PF08281"/>
    </source>
</evidence>
<keyword evidence="3" id="KW-0731">Sigma factor</keyword>
<feature type="domain" description="RNA polymerase sigma factor 70 region 4 type 2" evidence="6">
    <location>
        <begin position="123"/>
        <end position="174"/>
    </location>
</feature>
<dbReference type="Gene3D" id="1.10.10.10">
    <property type="entry name" value="Winged helix-like DNA-binding domain superfamily/Winged helix DNA-binding domain"/>
    <property type="match status" value="1"/>
</dbReference>
<dbReference type="Gene3D" id="1.10.1740.10">
    <property type="match status" value="1"/>
</dbReference>
<dbReference type="EMBL" id="AP023354">
    <property type="protein sequence ID" value="BCJ28465.1"/>
    <property type="molecule type" value="Genomic_DNA"/>
</dbReference>
<feature type="domain" description="RNA polymerase sigma-70 region 2" evidence="5">
    <location>
        <begin position="26"/>
        <end position="89"/>
    </location>
</feature>
<evidence type="ECO:0000256" key="4">
    <source>
        <dbReference type="ARBA" id="ARBA00023163"/>
    </source>
</evidence>
<dbReference type="InterPro" id="IPR013249">
    <property type="entry name" value="RNA_pol_sigma70_r4_t2"/>
</dbReference>
<dbReference type="InterPro" id="IPR013324">
    <property type="entry name" value="RNA_pol_sigma_r3/r4-like"/>
</dbReference>
<dbReference type="GO" id="GO:0016987">
    <property type="term" value="F:sigma factor activity"/>
    <property type="evidence" value="ECO:0007669"/>
    <property type="project" value="UniProtKB-KW"/>
</dbReference>
<proteinExistence type="inferred from homology"/>
<evidence type="ECO:0000256" key="1">
    <source>
        <dbReference type="ARBA" id="ARBA00010641"/>
    </source>
</evidence>
<dbReference type="PANTHER" id="PTHR30173">
    <property type="entry name" value="SIGMA 19 FACTOR"/>
    <property type="match status" value="1"/>
</dbReference>
<dbReference type="SUPFAM" id="SSF88659">
    <property type="entry name" value="Sigma3 and sigma4 domains of RNA polymerase sigma factors"/>
    <property type="match status" value="1"/>
</dbReference>
<keyword evidence="8" id="KW-1185">Reference proteome</keyword>
<dbReference type="SUPFAM" id="SSF88946">
    <property type="entry name" value="Sigma2 domain of RNA polymerase sigma factors"/>
    <property type="match status" value="1"/>
</dbReference>
<keyword evidence="4" id="KW-0804">Transcription</keyword>
<dbReference type="AlphaFoldDB" id="A0A810L0M9"/>
<reference evidence="7" key="1">
    <citation type="submission" date="2020-08" db="EMBL/GenBank/DDBJ databases">
        <title>Whole genome shotgun sequence of Actinocatenispora sera NBRC 101916.</title>
        <authorList>
            <person name="Komaki H."/>
            <person name="Tamura T."/>
        </authorList>
    </citation>
    <scope>NUCLEOTIDE SEQUENCE</scope>
    <source>
        <strain evidence="7">NBRC 101916</strain>
    </source>
</reference>
<evidence type="ECO:0000256" key="2">
    <source>
        <dbReference type="ARBA" id="ARBA00023015"/>
    </source>
</evidence>
<dbReference type="InterPro" id="IPR036388">
    <property type="entry name" value="WH-like_DNA-bd_sf"/>
</dbReference>
<dbReference type="GO" id="GO:0006352">
    <property type="term" value="P:DNA-templated transcription initiation"/>
    <property type="evidence" value="ECO:0007669"/>
    <property type="project" value="InterPro"/>
</dbReference>
<dbReference type="PANTHER" id="PTHR30173:SF36">
    <property type="entry name" value="ECF RNA POLYMERASE SIGMA FACTOR SIGJ"/>
    <property type="match status" value="1"/>
</dbReference>
<organism evidence="7 8">
    <name type="scientific">Actinocatenispora sera</name>
    <dbReference type="NCBI Taxonomy" id="390989"/>
    <lineage>
        <taxon>Bacteria</taxon>
        <taxon>Bacillati</taxon>
        <taxon>Actinomycetota</taxon>
        <taxon>Actinomycetes</taxon>
        <taxon>Micromonosporales</taxon>
        <taxon>Micromonosporaceae</taxon>
        <taxon>Actinocatenispora</taxon>
    </lineage>
</organism>